<evidence type="ECO:0000313" key="3">
    <source>
        <dbReference type="Proteomes" id="UP001269375"/>
    </source>
</evidence>
<feature type="domain" description="GmrSD restriction endonucleases C-terminal" evidence="1">
    <location>
        <begin position="325"/>
        <end position="470"/>
    </location>
</feature>
<accession>A0ABU1GTI7</accession>
<keyword evidence="2" id="KW-0540">Nuclease</keyword>
<dbReference type="InterPro" id="IPR011089">
    <property type="entry name" value="GmrSD_C"/>
</dbReference>
<gene>
    <name evidence="2" type="ORF">QC825_04550</name>
</gene>
<dbReference type="RefSeq" id="WP_251590961.1">
    <property type="nucleotide sequence ID" value="NZ_JAMLJI010000001.1"/>
</dbReference>
<dbReference type="Proteomes" id="UP001269375">
    <property type="component" value="Unassembled WGS sequence"/>
</dbReference>
<comment type="caution">
    <text evidence="2">The sequence shown here is derived from an EMBL/GenBank/DDBJ whole genome shotgun (WGS) entry which is preliminary data.</text>
</comment>
<keyword evidence="2" id="KW-0255">Endonuclease</keyword>
<dbReference type="PANTHER" id="PTHR35149:SF1">
    <property type="entry name" value="DUF5655 DOMAIN-CONTAINING PROTEIN"/>
    <property type="match status" value="1"/>
</dbReference>
<keyword evidence="3" id="KW-1185">Reference proteome</keyword>
<keyword evidence="2" id="KW-0378">Hydrolase</keyword>
<reference evidence="2 3" key="1">
    <citation type="submission" date="2023-04" db="EMBL/GenBank/DDBJ databases">
        <title>A long-awaited taxogenomic arrangement of the family Halomonadaceae.</title>
        <authorList>
            <person name="De La Haba R."/>
            <person name="Chuvochina M."/>
            <person name="Wittouck S."/>
            <person name="Arahal D.R."/>
            <person name="Sanchez-Porro C."/>
            <person name="Hugenholtz P."/>
            <person name="Ventosa A."/>
        </authorList>
    </citation>
    <scope>NUCLEOTIDE SEQUENCE [LARGE SCALE GENOMIC DNA]</scope>
    <source>
        <strain evidence="2 3">DSM 22428</strain>
    </source>
</reference>
<organism evidence="2 3">
    <name type="scientific">Larsenimonas suaedae</name>
    <dbReference type="NCBI Taxonomy" id="1851019"/>
    <lineage>
        <taxon>Bacteria</taxon>
        <taxon>Pseudomonadati</taxon>
        <taxon>Pseudomonadota</taxon>
        <taxon>Gammaproteobacteria</taxon>
        <taxon>Oceanospirillales</taxon>
        <taxon>Halomonadaceae</taxon>
        <taxon>Larsenimonas</taxon>
    </lineage>
</organism>
<proteinExistence type="predicted"/>
<dbReference type="PANTHER" id="PTHR35149">
    <property type="entry name" value="SLL5132 PROTEIN"/>
    <property type="match status" value="1"/>
</dbReference>
<dbReference type="GO" id="GO:0004519">
    <property type="term" value="F:endonuclease activity"/>
    <property type="evidence" value="ECO:0007669"/>
    <property type="project" value="UniProtKB-KW"/>
</dbReference>
<evidence type="ECO:0000313" key="2">
    <source>
        <dbReference type="EMBL" id="MDR5895346.1"/>
    </source>
</evidence>
<name>A0ABU1GTI7_9GAMM</name>
<dbReference type="EMBL" id="JARWAO010000002">
    <property type="protein sequence ID" value="MDR5895346.1"/>
    <property type="molecule type" value="Genomic_DNA"/>
</dbReference>
<evidence type="ECO:0000259" key="1">
    <source>
        <dbReference type="Pfam" id="PF07510"/>
    </source>
</evidence>
<protein>
    <submittedName>
        <fullName evidence="2">HNH endonuclease family protein</fullName>
    </submittedName>
</protein>
<sequence>MTSRLTLGNDTNNIFLDLLQTGRANTAPRSPHESRLMCACNHFQAHIDAKQREGRGTDYLKRLFRTITQKLHFTFYRIEEAHEVGMTFELMNSRGKELSALELLKNYLMYWVSRNVATEWERRDITARINKAWKNVYTNLAAWDGDAHENQCLRVAWTLYCAHTPKYWKGYEGFKSDEYLPLRNFSGARTKEATKGFLIRFVDGLAEVSGLYASVMLPSADSRLPKQAAHWFTKLHRTKNLANFLPLMVAARRAFHVGEVTESDYVAHLEALECYAYRVFLYEEKRSNAGKSMFYRLGNEVFKGNQTLESATVAVHALIRYYSPEKSFQATLQLPDDWYYSRHCLKYTLYEYELHLLSTEGQGRAPKLAWSDLVDSTIEHILPQQPKESSRWLKDWNPGQIEHCLHNIGNLVLTQNNSAYSNFEFVRKRGMVGESPSYANSDIRQERRVARFNVWTYDEFAQRRVEIATWIGERWSSQEAKVVDASEVDEDSDADEYAEALVEGVS</sequence>
<dbReference type="Pfam" id="PF07510">
    <property type="entry name" value="GmrSD_C"/>
    <property type="match status" value="1"/>
</dbReference>